<dbReference type="GO" id="GO:0042254">
    <property type="term" value="P:ribosome biogenesis"/>
    <property type="evidence" value="ECO:0007669"/>
    <property type="project" value="UniProtKB-UniRule"/>
</dbReference>
<dbReference type="InterPro" id="IPR045086">
    <property type="entry name" value="OBG_GTPase"/>
</dbReference>
<dbReference type="Pfam" id="PF01018">
    <property type="entry name" value="GTP1_OBG"/>
    <property type="match status" value="1"/>
</dbReference>
<evidence type="ECO:0000256" key="1">
    <source>
        <dbReference type="ARBA" id="ARBA00004604"/>
    </source>
</evidence>
<dbReference type="InterPro" id="IPR006169">
    <property type="entry name" value="GTP1_OBG_dom"/>
</dbReference>
<evidence type="ECO:0000259" key="9">
    <source>
        <dbReference type="PROSITE" id="PS51883"/>
    </source>
</evidence>
<evidence type="ECO:0000313" key="10">
    <source>
        <dbReference type="Ensembl" id="ENSPMRP00000020035.1"/>
    </source>
</evidence>
<dbReference type="InterPro" id="IPR027417">
    <property type="entry name" value="P-loop_NTPase"/>
</dbReference>
<keyword evidence="5" id="KW-0342">GTP-binding</keyword>
<dbReference type="InterPro" id="IPR006073">
    <property type="entry name" value="GTP-bd"/>
</dbReference>
<dbReference type="InterPro" id="IPR014100">
    <property type="entry name" value="GTP-bd_Obg/CgtA"/>
</dbReference>
<feature type="domain" description="Obg" evidence="9">
    <location>
        <begin position="13"/>
        <end position="148"/>
    </location>
</feature>
<dbReference type="GO" id="GO:0003924">
    <property type="term" value="F:GTPase activity"/>
    <property type="evidence" value="ECO:0007669"/>
    <property type="project" value="InterPro"/>
</dbReference>
<dbReference type="PRINTS" id="PR00326">
    <property type="entry name" value="GTP1OBG"/>
</dbReference>
<dbReference type="PIRSF" id="PIRSF002401">
    <property type="entry name" value="GTP_bd_Obg/CgtA"/>
    <property type="match status" value="1"/>
</dbReference>
<evidence type="ECO:0000256" key="4">
    <source>
        <dbReference type="ARBA" id="ARBA00022741"/>
    </source>
</evidence>
<dbReference type="SUPFAM" id="SSF52540">
    <property type="entry name" value="P-loop containing nucleoside triphosphate hydrolases"/>
    <property type="match status" value="1"/>
</dbReference>
<evidence type="ECO:0000256" key="6">
    <source>
        <dbReference type="ARBA" id="ARBA00023242"/>
    </source>
</evidence>
<dbReference type="InterPro" id="IPR031167">
    <property type="entry name" value="G_OBG"/>
</dbReference>
<name>A0A670J759_PODMU</name>
<dbReference type="InterPro" id="IPR036726">
    <property type="entry name" value="GTP1_OBG_dom_sf"/>
</dbReference>
<dbReference type="Ensembl" id="ENSPMRT00000021274.1">
    <property type="protein sequence ID" value="ENSPMRP00000020035.1"/>
    <property type="gene ID" value="ENSPMRG00000013014.1"/>
</dbReference>
<reference evidence="10 11" key="1">
    <citation type="journal article" date="2019" name="Proc. Natl. Acad. Sci. U.S.A.">
        <title>Regulatory changes in pterin and carotenoid genes underlie balanced color polymorphisms in the wall lizard.</title>
        <authorList>
            <person name="Andrade P."/>
            <person name="Pinho C."/>
            <person name="Perez I de Lanuza G."/>
            <person name="Afonso S."/>
            <person name="Brejcha J."/>
            <person name="Rubin C.J."/>
            <person name="Wallerman O."/>
            <person name="Pereira P."/>
            <person name="Sabatino S.J."/>
            <person name="Bellati A."/>
            <person name="Pellitteri-Rosa D."/>
            <person name="Bosakova Z."/>
            <person name="Bunikis I."/>
            <person name="Carretero M.A."/>
            <person name="Feiner N."/>
            <person name="Marsik P."/>
            <person name="Pauperio F."/>
            <person name="Salvi D."/>
            <person name="Soler L."/>
            <person name="While G.M."/>
            <person name="Uller T."/>
            <person name="Font E."/>
            <person name="Andersson L."/>
            <person name="Carneiro M."/>
        </authorList>
    </citation>
    <scope>NUCLEOTIDE SEQUENCE</scope>
</reference>
<dbReference type="GO" id="GO:0000287">
    <property type="term" value="F:magnesium ion binding"/>
    <property type="evidence" value="ECO:0007669"/>
    <property type="project" value="InterPro"/>
</dbReference>
<dbReference type="AlphaFoldDB" id="A0A670J759"/>
<keyword evidence="3" id="KW-0690">Ribosome biogenesis</keyword>
<dbReference type="Pfam" id="PF01926">
    <property type="entry name" value="MMR_HSR1"/>
    <property type="match status" value="1"/>
</dbReference>
<dbReference type="SUPFAM" id="SSF82051">
    <property type="entry name" value="Obg GTP-binding protein N-terminal domain"/>
    <property type="match status" value="1"/>
</dbReference>
<reference evidence="10" key="3">
    <citation type="submission" date="2025-09" db="UniProtKB">
        <authorList>
            <consortium name="Ensembl"/>
        </authorList>
    </citation>
    <scope>IDENTIFICATION</scope>
</reference>
<evidence type="ECO:0000313" key="11">
    <source>
        <dbReference type="Proteomes" id="UP000472272"/>
    </source>
</evidence>
<dbReference type="PROSITE" id="PS51710">
    <property type="entry name" value="G_OBG"/>
    <property type="match status" value="1"/>
</dbReference>
<feature type="domain" description="OBG-type G" evidence="8">
    <location>
        <begin position="149"/>
        <end position="340"/>
    </location>
</feature>
<keyword evidence="4" id="KW-0547">Nucleotide-binding</keyword>
<dbReference type="GeneTree" id="ENSGT00940000155589"/>
<sequence>LFYFCFNFILQYGRFMDDLRIYVKGGTGGMGHPRLGGEGGEGGDVWLVAQKKMTLKRLKDRFPSKRFVAGAGANSSLATLKGTKGKDCEVNVPQGISVTRDDGKVIGELDRAEDRLLVARGGLGGCMATNFLPSRGQRLMIHLDLKLIADVGLVGFPNAGKSSLLTKISHATPQIADYAFTTIKPELGTVKYADFKQITVADLPGLIEGAHANKGRGHKFLKHVERTKQLLFVVRTCCSLAFYLTSLKSAFNLGFELELYKEELRTKSALLAVNKMDLPNAREKLNEFMEQLQSPQDYMHTLPKNMIPEVIVNFKEIIPISAHSGEGIEELIMCLRKVLDEESEKKIEDHQNQQSTISKRKESMLFSSFCKIQKSVS</sequence>
<keyword evidence="11" id="KW-1185">Reference proteome</keyword>
<evidence type="ECO:0000256" key="7">
    <source>
        <dbReference type="ARBA" id="ARBA00039729"/>
    </source>
</evidence>
<dbReference type="Gene3D" id="2.70.210.12">
    <property type="entry name" value="GTP1/OBG domain"/>
    <property type="match status" value="1"/>
</dbReference>
<organism evidence="10 11">
    <name type="scientific">Podarcis muralis</name>
    <name type="common">Wall lizard</name>
    <name type="synonym">Lacerta muralis</name>
    <dbReference type="NCBI Taxonomy" id="64176"/>
    <lineage>
        <taxon>Eukaryota</taxon>
        <taxon>Metazoa</taxon>
        <taxon>Chordata</taxon>
        <taxon>Craniata</taxon>
        <taxon>Vertebrata</taxon>
        <taxon>Euteleostomi</taxon>
        <taxon>Lepidosauria</taxon>
        <taxon>Squamata</taxon>
        <taxon>Bifurcata</taxon>
        <taxon>Unidentata</taxon>
        <taxon>Episquamata</taxon>
        <taxon>Laterata</taxon>
        <taxon>Lacertibaenia</taxon>
        <taxon>Lacertidae</taxon>
        <taxon>Podarcis</taxon>
    </lineage>
</organism>
<dbReference type="PANTHER" id="PTHR11702">
    <property type="entry name" value="DEVELOPMENTALLY REGULATED GTP-BINDING PROTEIN-RELATED"/>
    <property type="match status" value="1"/>
</dbReference>
<dbReference type="Gene3D" id="3.40.50.300">
    <property type="entry name" value="P-loop containing nucleotide triphosphate hydrolases"/>
    <property type="match status" value="1"/>
</dbReference>
<proteinExistence type="inferred from homology"/>
<dbReference type="GO" id="GO:0005525">
    <property type="term" value="F:GTP binding"/>
    <property type="evidence" value="ECO:0007669"/>
    <property type="project" value="UniProtKB-KW"/>
</dbReference>
<evidence type="ECO:0000256" key="5">
    <source>
        <dbReference type="ARBA" id="ARBA00023134"/>
    </source>
</evidence>
<dbReference type="CDD" id="cd01898">
    <property type="entry name" value="Obg"/>
    <property type="match status" value="1"/>
</dbReference>
<dbReference type="PANTHER" id="PTHR11702:SF43">
    <property type="entry name" value="GTP-BINDING PROTEIN 10"/>
    <property type="match status" value="1"/>
</dbReference>
<dbReference type="GO" id="GO:0005739">
    <property type="term" value="C:mitochondrion"/>
    <property type="evidence" value="ECO:0007669"/>
    <property type="project" value="TreeGrafter"/>
</dbReference>
<reference evidence="10" key="2">
    <citation type="submission" date="2025-08" db="UniProtKB">
        <authorList>
            <consortium name="Ensembl"/>
        </authorList>
    </citation>
    <scope>IDENTIFICATION</scope>
</reference>
<dbReference type="PROSITE" id="PS51883">
    <property type="entry name" value="OBG"/>
    <property type="match status" value="1"/>
</dbReference>
<comment type="similarity">
    <text evidence="2">Belongs to the TRAFAC class OBG-HflX-like GTPase superfamily. OBG GTPase family.</text>
</comment>
<dbReference type="Proteomes" id="UP000472272">
    <property type="component" value="Chromosome 12"/>
</dbReference>
<evidence type="ECO:0000256" key="3">
    <source>
        <dbReference type="ARBA" id="ARBA00022517"/>
    </source>
</evidence>
<dbReference type="GO" id="GO:0005730">
    <property type="term" value="C:nucleolus"/>
    <property type="evidence" value="ECO:0007669"/>
    <property type="project" value="UniProtKB-SubCell"/>
</dbReference>
<comment type="subcellular location">
    <subcellularLocation>
        <location evidence="1">Nucleus</location>
        <location evidence="1">Nucleolus</location>
    </subcellularLocation>
</comment>
<gene>
    <name evidence="10" type="primary">GTPBP10</name>
</gene>
<keyword evidence="6" id="KW-0539">Nucleus</keyword>
<accession>A0A670J759</accession>
<protein>
    <recommendedName>
        <fullName evidence="7">GTP-binding protein 10</fullName>
    </recommendedName>
</protein>
<evidence type="ECO:0000259" key="8">
    <source>
        <dbReference type="PROSITE" id="PS51710"/>
    </source>
</evidence>
<evidence type="ECO:0000256" key="2">
    <source>
        <dbReference type="ARBA" id="ARBA00007699"/>
    </source>
</evidence>